<evidence type="ECO:0000256" key="1">
    <source>
        <dbReference type="SAM" id="SignalP"/>
    </source>
</evidence>
<dbReference type="Proteomes" id="UP000587586">
    <property type="component" value="Unassembled WGS sequence"/>
</dbReference>
<keyword evidence="3" id="KW-1185">Reference proteome</keyword>
<sequence>MFAKRPLLYRILLTLLTCFAILPTQGLAAERVIYATGFEQDNGQYQADEGFWQYGAPNTAAKPEGPAACNGGQKCWGTSLSAITSGTGNVVSPAITIPTLAAGQVARLSFHAYIEVAVMASNAGYGDIYISSDNKQTWKKLAHLLEKMAGGWQRYDLDISEFAGQTVNLRFYCFMASDAADVGFYLDDVAITIVDLPTPSKTLTLRAWEDPADYASCPWAFTWDGTRFVQDNDIYSVARGVAGKQRDFYLLQKPLVPQDGQYRIEVRELEAEDSWTDYLALKTIDHAPDVAVAPDSHGTLAAYKPAALLAPLSALNKVGGEVRGLVATANNAGYQAYGGDYLDVSFPAVDPAGGARVVLRIKGFIRGEGDAVPYTEPPAVLLQVAGPAGSWQEIGRLNPRFDWSVGAFDVTRYLPDPPQPFKMRLSSISHDVKFHEVDLVALSPGAQPPFGVTELNLAAASYGGRDVREVLNAADGQSVQMGSGNAFGASFTAPPLADGQARDFLLVSEGYYIPHGDTFFIYTWNGTTWVQRDAVSFTSTSSSNMETKVFDLSSYLPDPSGEFKVRIWQDYRYESAYIDYVGMTVDSITGVLATAIDMRGGSDIKDLVAAVDSQALYFGSGERNRWTEFKWSGLPDHVPPSIPAGGLSSLGGNIRWSYYSPTQDAQTAFDVQVWTGAAATGNIMWSPITFTGASSVVRYNGELLVPGTVYYLRVRLFDGKAWGAWTEVPFRAPLRNGILATEGSIPTLVDALKAVRIVTGALTATDADLDTGDIAPLDPATGLSKGDGKIDIFDVIGILRRMFSL</sequence>
<organism evidence="2 3">
    <name type="scientific">Geomonas limicola</name>
    <dbReference type="NCBI Taxonomy" id="2740186"/>
    <lineage>
        <taxon>Bacteria</taxon>
        <taxon>Pseudomonadati</taxon>
        <taxon>Thermodesulfobacteriota</taxon>
        <taxon>Desulfuromonadia</taxon>
        <taxon>Geobacterales</taxon>
        <taxon>Geobacteraceae</taxon>
        <taxon>Geomonas</taxon>
    </lineage>
</organism>
<dbReference type="EMBL" id="BLXZ01000003">
    <property type="protein sequence ID" value="GFO68363.1"/>
    <property type="molecule type" value="Genomic_DNA"/>
</dbReference>
<dbReference type="Gene3D" id="2.60.40.10">
    <property type="entry name" value="Immunoglobulins"/>
    <property type="match status" value="1"/>
</dbReference>
<evidence type="ECO:0000313" key="3">
    <source>
        <dbReference type="Proteomes" id="UP000587586"/>
    </source>
</evidence>
<dbReference type="InterPro" id="IPR013783">
    <property type="entry name" value="Ig-like_fold"/>
</dbReference>
<proteinExistence type="predicted"/>
<feature type="chain" id="PRO_5027664214" description="Fibronectin type-III domain-containing protein" evidence="1">
    <location>
        <begin position="29"/>
        <end position="805"/>
    </location>
</feature>
<dbReference type="Gene3D" id="2.60.120.260">
    <property type="entry name" value="Galactose-binding domain-like"/>
    <property type="match status" value="1"/>
</dbReference>
<comment type="caution">
    <text evidence="2">The sequence shown here is derived from an EMBL/GenBank/DDBJ whole genome shotgun (WGS) entry which is preliminary data.</text>
</comment>
<keyword evidence="1" id="KW-0732">Signal</keyword>
<gene>
    <name evidence="2" type="ORF">GMLC_19420</name>
</gene>
<dbReference type="RefSeq" id="WP_183360893.1">
    <property type="nucleotide sequence ID" value="NZ_BLXZ01000003.1"/>
</dbReference>
<protein>
    <recommendedName>
        <fullName evidence="4">Fibronectin type-III domain-containing protein</fullName>
    </recommendedName>
</protein>
<dbReference type="AlphaFoldDB" id="A0A6V8NA06"/>
<evidence type="ECO:0000313" key="2">
    <source>
        <dbReference type="EMBL" id="GFO68363.1"/>
    </source>
</evidence>
<accession>A0A6V8NA06</accession>
<name>A0A6V8NA06_9BACT</name>
<feature type="signal peptide" evidence="1">
    <location>
        <begin position="1"/>
        <end position="28"/>
    </location>
</feature>
<reference evidence="3" key="1">
    <citation type="submission" date="2020-06" db="EMBL/GenBank/DDBJ databases">
        <title>Draft genomic sequecing of Geomonas sp. Red745.</title>
        <authorList>
            <person name="Itoh H."/>
            <person name="Xu Z.X."/>
            <person name="Ushijima N."/>
            <person name="Masuda Y."/>
            <person name="Shiratori Y."/>
            <person name="Senoo K."/>
        </authorList>
    </citation>
    <scope>NUCLEOTIDE SEQUENCE [LARGE SCALE GENOMIC DNA]</scope>
    <source>
        <strain evidence="3">Red745</strain>
    </source>
</reference>
<evidence type="ECO:0008006" key="4">
    <source>
        <dbReference type="Google" id="ProtNLM"/>
    </source>
</evidence>